<dbReference type="PANTHER" id="PTHR48043">
    <property type="entry name" value="EG:EG0003.4 PROTEIN-RELATED"/>
    <property type="match status" value="1"/>
</dbReference>
<keyword evidence="4" id="KW-1185">Reference proteome</keyword>
<evidence type="ECO:0000313" key="3">
    <source>
        <dbReference type="EMBL" id="MBT1699140.1"/>
    </source>
</evidence>
<dbReference type="GO" id="GO:0008194">
    <property type="term" value="F:UDP-glycosyltransferase activity"/>
    <property type="evidence" value="ECO:0007669"/>
    <property type="project" value="InterPro"/>
</dbReference>
<accession>A0AAP2DMN5</accession>
<evidence type="ECO:0000313" key="4">
    <source>
        <dbReference type="Proteomes" id="UP001319200"/>
    </source>
</evidence>
<proteinExistence type="predicted"/>
<organism evidence="3 4">
    <name type="scientific">Chryseosolibacter histidini</name>
    <dbReference type="NCBI Taxonomy" id="2782349"/>
    <lineage>
        <taxon>Bacteria</taxon>
        <taxon>Pseudomonadati</taxon>
        <taxon>Bacteroidota</taxon>
        <taxon>Cytophagia</taxon>
        <taxon>Cytophagales</taxon>
        <taxon>Chryseotaleaceae</taxon>
        <taxon>Chryseosolibacter</taxon>
    </lineage>
</organism>
<gene>
    <name evidence="3" type="ORF">KK083_19750</name>
</gene>
<dbReference type="InterPro" id="IPR050271">
    <property type="entry name" value="UDP-glycosyltransferase"/>
</dbReference>
<dbReference type="EMBL" id="JAHESF010000021">
    <property type="protein sequence ID" value="MBT1699140.1"/>
    <property type="molecule type" value="Genomic_DNA"/>
</dbReference>
<reference evidence="3 4" key="1">
    <citation type="submission" date="2021-05" db="EMBL/GenBank/DDBJ databases">
        <title>A Polyphasic approach of four new species of the genus Ohtaekwangia: Ohtaekwangia histidinii sp. nov., Ohtaekwangia cretensis sp. nov., Ohtaekwangia indiensis sp. nov., Ohtaekwangia reichenbachii sp. nov. from diverse environment.</title>
        <authorList>
            <person name="Octaviana S."/>
        </authorList>
    </citation>
    <scope>NUCLEOTIDE SEQUENCE [LARGE SCALE GENOMIC DNA]</scope>
    <source>
        <strain evidence="3 4">PWU4</strain>
    </source>
</reference>
<protein>
    <submittedName>
        <fullName evidence="3">Glycosyltransferase</fullName>
    </submittedName>
</protein>
<evidence type="ECO:0000256" key="2">
    <source>
        <dbReference type="ARBA" id="ARBA00022679"/>
    </source>
</evidence>
<keyword evidence="1" id="KW-0328">Glycosyltransferase</keyword>
<dbReference type="Proteomes" id="UP001319200">
    <property type="component" value="Unassembled WGS sequence"/>
</dbReference>
<comment type="caution">
    <text evidence="3">The sequence shown here is derived from an EMBL/GenBank/DDBJ whole genome shotgun (WGS) entry which is preliminary data.</text>
</comment>
<dbReference type="SUPFAM" id="SSF53756">
    <property type="entry name" value="UDP-Glycosyltransferase/glycogen phosphorylase"/>
    <property type="match status" value="1"/>
</dbReference>
<keyword evidence="2" id="KW-0808">Transferase</keyword>
<dbReference type="RefSeq" id="WP_254166695.1">
    <property type="nucleotide sequence ID" value="NZ_JAHESF010000021.1"/>
</dbReference>
<dbReference type="Pfam" id="PF00201">
    <property type="entry name" value="UDPGT"/>
    <property type="match status" value="1"/>
</dbReference>
<name>A0AAP2DMN5_9BACT</name>
<dbReference type="PANTHER" id="PTHR48043:SF145">
    <property type="entry name" value="FI06409P-RELATED"/>
    <property type="match status" value="1"/>
</dbReference>
<dbReference type="InterPro" id="IPR002213">
    <property type="entry name" value="UDP_glucos_trans"/>
</dbReference>
<dbReference type="AlphaFoldDB" id="A0AAP2DMN5"/>
<dbReference type="Gene3D" id="3.40.50.2000">
    <property type="entry name" value="Glycogen Phosphorylase B"/>
    <property type="match status" value="2"/>
</dbReference>
<dbReference type="CDD" id="cd03784">
    <property type="entry name" value="GT1_Gtf-like"/>
    <property type="match status" value="1"/>
</dbReference>
<evidence type="ECO:0000256" key="1">
    <source>
        <dbReference type="ARBA" id="ARBA00022676"/>
    </source>
</evidence>
<sequence length="439" mass="49982">MTVLFMIYPTLSHFYSVLGLANAMQNSGYRVVFLGAVNNSINKIVIEHGFEVIVADSIPFALSYSDELKNYKTQKKGKKELILDRLNNSNLHDRVNVLGEVVQKIKPTIILLDSFTGGDFLCLYPFVIHKPVKIALINTMIEQSGFDSEIIDSMKISNVFKRIRIRYKRFLEYLFCFGNTTSKLLALAIKEMEVPSKFKVICNLPLSISFENVKEFVIAPSEFDFPVAKPRGDRHYIGFLTHVKRRIKVDDADFKKLQEIMNGEGGKIYISFGTLSFEHLKRLDKFFKAVDFAAKHFTDYNFIITCAKNFGRPVFSFGSKNIHVFGFQPQTYILSKSAVFITHGGLNSIKEAILYNVPLIVYPLNRNYDQYGNASRVTFHKLGLQGDLKDAGGKRLIREIKEVLNNGSYRGNISKMSSIDSEYSLKRFVMGLEAIEVLK</sequence>